<gene>
    <name evidence="1" type="ORF">DLM78_11435</name>
</gene>
<sequence length="73" mass="8901">MQHSFFLKFSSQRTRIIFYILLTECTIQFPRIVKRSVTRKVILRTDFLQSAFRIGRTSCPESEWREVFLKRKK</sequence>
<name>A0A8B3CR34_9LEPT</name>
<comment type="caution">
    <text evidence="1">The sequence shown here is derived from an EMBL/GenBank/DDBJ whole genome shotgun (WGS) entry which is preliminary data.</text>
</comment>
<dbReference type="AlphaFoldDB" id="A0A8B3CR34"/>
<evidence type="ECO:0000313" key="1">
    <source>
        <dbReference type="EMBL" id="RHX86428.1"/>
    </source>
</evidence>
<evidence type="ECO:0000313" key="2">
    <source>
        <dbReference type="Proteomes" id="UP000266669"/>
    </source>
</evidence>
<protein>
    <submittedName>
        <fullName evidence="1">Uncharacterized protein</fullName>
    </submittedName>
</protein>
<proteinExistence type="predicted"/>
<dbReference type="EMBL" id="QHCS01000002">
    <property type="protein sequence ID" value="RHX86428.1"/>
    <property type="molecule type" value="Genomic_DNA"/>
</dbReference>
<reference evidence="2" key="1">
    <citation type="submission" date="2018-05" db="EMBL/GenBank/DDBJ databases">
        <title>Leptospira yasudae sp. nov. and Leptospira stimsonii sp. nov., two pathogenic species of the genus Leptospira isolated from environmental sources.</title>
        <authorList>
            <person name="Casanovas-Massana A."/>
            <person name="Hamond C."/>
            <person name="Santos L.A."/>
            <person name="Hacker K.P."/>
            <person name="Balassiano I."/>
            <person name="Medeiros M.A."/>
            <person name="Reis M.G."/>
            <person name="Ko A.I."/>
            <person name="Wunder E.A."/>
        </authorList>
    </citation>
    <scope>NUCLEOTIDE SEQUENCE [LARGE SCALE GENOMIC DNA]</scope>
    <source>
        <strain evidence="2">AMB6-RJ</strain>
    </source>
</reference>
<organism evidence="1 2">
    <name type="scientific">Leptospira stimsonii</name>
    <dbReference type="NCBI Taxonomy" id="2202203"/>
    <lineage>
        <taxon>Bacteria</taxon>
        <taxon>Pseudomonadati</taxon>
        <taxon>Spirochaetota</taxon>
        <taxon>Spirochaetia</taxon>
        <taxon>Leptospirales</taxon>
        <taxon>Leptospiraceae</taxon>
        <taxon>Leptospira</taxon>
    </lineage>
</organism>
<dbReference type="Proteomes" id="UP000266669">
    <property type="component" value="Unassembled WGS sequence"/>
</dbReference>
<accession>A0A8B3CR34</accession>